<feature type="transmembrane region" description="Helical" evidence="1">
    <location>
        <begin position="183"/>
        <end position="204"/>
    </location>
</feature>
<sequence>MKGLVFKDLLLMKKMNKKVIFVMYFFVIAISFFGENEVYSIMSSAFFSLFIGMHLMMTMTYDGLTSWKQYELTLPMSKYQIIFSKYLTSLLLVPISIMGTVIIYIIRYVVYHNFTLSQFGFSIAIAIALPVLWCSICLAIAQWFGYMSVQYVRMICTLLVIFFVSKISKDMKYVTQNLVKNPMLITIFALGIVVASYFVSVIGYSRKK</sequence>
<feature type="transmembrane region" description="Helical" evidence="1">
    <location>
        <begin position="45"/>
        <end position="65"/>
    </location>
</feature>
<gene>
    <name evidence="5" type="ORF">BWLFYP14_01721</name>
    <name evidence="2" type="ORF">ERS852478_00800</name>
    <name evidence="4" type="ORF">GT712_02765</name>
    <name evidence="3" type="ORF">GT728_12520</name>
</gene>
<name>A0A173YXE8_9FIRM</name>
<protein>
    <submittedName>
        <fullName evidence="3">ABC-2 transporter permease</fullName>
    </submittedName>
</protein>
<dbReference type="Pfam" id="PF13346">
    <property type="entry name" value="ABC2_membrane_5"/>
    <property type="match status" value="1"/>
</dbReference>
<feature type="transmembrane region" description="Helical" evidence="1">
    <location>
        <begin position="21"/>
        <end position="39"/>
    </location>
</feature>
<feature type="transmembrane region" description="Helical" evidence="1">
    <location>
        <begin position="86"/>
        <end position="107"/>
    </location>
</feature>
<reference evidence="5 7" key="3">
    <citation type="submission" date="2019-07" db="EMBL/GenBank/DDBJ databases">
        <authorList>
            <person name="Chang H.-W."/>
            <person name="Raman A."/>
            <person name="Venkatesh S."/>
            <person name="Gehrig J."/>
        </authorList>
    </citation>
    <scope>NUCLEOTIDE SEQUENCE [LARGE SCALE GENOMIC DNA]</scope>
    <source>
        <strain evidence="5">Blautia_wexlerae_LFYP_14</strain>
    </source>
</reference>
<organism evidence="2 6">
    <name type="scientific">Blautia wexlerae</name>
    <dbReference type="NCBI Taxonomy" id="418240"/>
    <lineage>
        <taxon>Bacteria</taxon>
        <taxon>Bacillati</taxon>
        <taxon>Bacillota</taxon>
        <taxon>Clostridia</taxon>
        <taxon>Lachnospirales</taxon>
        <taxon>Lachnospiraceae</taxon>
        <taxon>Blautia</taxon>
    </lineage>
</organism>
<dbReference type="EMBL" id="CABHOF010000037">
    <property type="protein sequence ID" value="VUX64867.1"/>
    <property type="molecule type" value="Genomic_DNA"/>
</dbReference>
<evidence type="ECO:0000313" key="6">
    <source>
        <dbReference type="Proteomes" id="UP000095431"/>
    </source>
</evidence>
<feature type="transmembrane region" description="Helical" evidence="1">
    <location>
        <begin position="119"/>
        <end position="144"/>
    </location>
</feature>
<evidence type="ECO:0000313" key="5">
    <source>
        <dbReference type="EMBL" id="VUX64867.1"/>
    </source>
</evidence>
<evidence type="ECO:0000313" key="4">
    <source>
        <dbReference type="EMBL" id="MZS88032.1"/>
    </source>
</evidence>
<dbReference type="Proteomes" id="UP000477156">
    <property type="component" value="Unassembled WGS sequence"/>
</dbReference>
<evidence type="ECO:0000313" key="3">
    <source>
        <dbReference type="EMBL" id="MZL34002.1"/>
    </source>
</evidence>
<dbReference type="Proteomes" id="UP000095431">
    <property type="component" value="Unassembled WGS sequence"/>
</dbReference>
<evidence type="ECO:0000313" key="7">
    <source>
        <dbReference type="Proteomes" id="UP000366766"/>
    </source>
</evidence>
<feature type="transmembrane region" description="Helical" evidence="1">
    <location>
        <begin position="151"/>
        <end position="168"/>
    </location>
</feature>
<accession>A0A173YXE8</accession>
<reference evidence="2 6" key="1">
    <citation type="submission" date="2015-09" db="EMBL/GenBank/DDBJ databases">
        <authorList>
            <consortium name="Pathogen Informatics"/>
        </authorList>
    </citation>
    <scope>NUCLEOTIDE SEQUENCE [LARGE SCALE GENOMIC DNA]</scope>
    <source>
        <strain evidence="2 6">2789STDY5834863</strain>
    </source>
</reference>
<dbReference type="RefSeq" id="WP_008706399.1">
    <property type="nucleotide sequence ID" value="NZ_BTHH01000003.1"/>
</dbReference>
<evidence type="ECO:0000313" key="8">
    <source>
        <dbReference type="Proteomes" id="UP000477156"/>
    </source>
</evidence>
<dbReference type="Proteomes" id="UP000477285">
    <property type="component" value="Unassembled WGS sequence"/>
</dbReference>
<dbReference type="EMBL" id="WWVF01000004">
    <property type="protein sequence ID" value="MZS88032.1"/>
    <property type="molecule type" value="Genomic_DNA"/>
</dbReference>
<dbReference type="EMBL" id="WWVQ01000030">
    <property type="protein sequence ID" value="MZL34002.1"/>
    <property type="molecule type" value="Genomic_DNA"/>
</dbReference>
<reference evidence="8 9" key="2">
    <citation type="journal article" date="2019" name="Nat. Med.">
        <title>A library of human gut bacterial isolates paired with longitudinal multiomics data enables mechanistic microbiome research.</title>
        <authorList>
            <person name="Poyet M."/>
            <person name="Groussin M."/>
            <person name="Gibbons S.M."/>
            <person name="Avila-Pacheco J."/>
            <person name="Jiang X."/>
            <person name="Kearney S.M."/>
            <person name="Perrotta A.R."/>
            <person name="Berdy B."/>
            <person name="Zhao S."/>
            <person name="Lieberman T.D."/>
            <person name="Swanson P.K."/>
            <person name="Smith M."/>
            <person name="Roesemann S."/>
            <person name="Alexander J.E."/>
            <person name="Rich S.A."/>
            <person name="Livny J."/>
            <person name="Vlamakis H."/>
            <person name="Clish C."/>
            <person name="Bullock K."/>
            <person name="Deik A."/>
            <person name="Scott J."/>
            <person name="Pierce K.A."/>
            <person name="Xavier R.J."/>
            <person name="Alm E.J."/>
        </authorList>
    </citation>
    <scope>NUCLEOTIDE SEQUENCE [LARGE SCALE GENOMIC DNA]</scope>
    <source>
        <strain evidence="3 9">BIOML-A1</strain>
        <strain evidence="4 8">BIOML-A12</strain>
    </source>
</reference>
<evidence type="ECO:0000256" key="1">
    <source>
        <dbReference type="SAM" id="Phobius"/>
    </source>
</evidence>
<dbReference type="EMBL" id="CYZN01000004">
    <property type="protein sequence ID" value="CUN68664.1"/>
    <property type="molecule type" value="Genomic_DNA"/>
</dbReference>
<keyword evidence="7" id="KW-1185">Reference proteome</keyword>
<dbReference type="AlphaFoldDB" id="A0A173YXE8"/>
<evidence type="ECO:0000313" key="2">
    <source>
        <dbReference type="EMBL" id="CUN68664.1"/>
    </source>
</evidence>
<evidence type="ECO:0000313" key="9">
    <source>
        <dbReference type="Proteomes" id="UP000477285"/>
    </source>
</evidence>
<keyword evidence="1" id="KW-1133">Transmembrane helix</keyword>
<keyword evidence="1" id="KW-0812">Transmembrane</keyword>
<keyword evidence="1" id="KW-0472">Membrane</keyword>
<proteinExistence type="predicted"/>
<dbReference type="Proteomes" id="UP000366766">
    <property type="component" value="Unassembled WGS sequence"/>
</dbReference>
<dbReference type="InterPro" id="IPR025699">
    <property type="entry name" value="ABC2_memb-like"/>
</dbReference>